<dbReference type="Pfam" id="PF02311">
    <property type="entry name" value="AraC_binding"/>
    <property type="match status" value="1"/>
</dbReference>
<dbReference type="InterPro" id="IPR018062">
    <property type="entry name" value="HTH_AraC-typ_CS"/>
</dbReference>
<dbReference type="Gene3D" id="1.10.10.60">
    <property type="entry name" value="Homeodomain-like"/>
    <property type="match status" value="2"/>
</dbReference>
<dbReference type="InterPro" id="IPR020449">
    <property type="entry name" value="Tscrpt_reg_AraC-type_HTH"/>
</dbReference>
<reference evidence="7" key="1">
    <citation type="submission" date="2016-06" db="EMBL/GenBank/DDBJ databases">
        <title>Four novel species of enterococci isolated from chicken manure.</title>
        <authorList>
            <person name="Van Tyne D."/>
        </authorList>
    </citation>
    <scope>NUCLEOTIDE SEQUENCE [LARGE SCALE GENOMIC DNA]</scope>
    <source>
        <strain evidence="7">JM9A</strain>
    </source>
</reference>
<evidence type="ECO:0000313" key="7">
    <source>
        <dbReference type="Proteomes" id="UP001429357"/>
    </source>
</evidence>
<dbReference type="Pfam" id="PF12833">
    <property type="entry name" value="HTH_18"/>
    <property type="match status" value="1"/>
</dbReference>
<dbReference type="InterPro" id="IPR018060">
    <property type="entry name" value="HTH_AraC"/>
</dbReference>
<keyword evidence="4" id="KW-0804">Transcription</keyword>
<feature type="domain" description="HTH araC/xylS-type" evidence="5">
    <location>
        <begin position="172"/>
        <end position="271"/>
    </location>
</feature>
<accession>A0ABV0F2D7</accession>
<dbReference type="InterPro" id="IPR003313">
    <property type="entry name" value="AraC-bd"/>
</dbReference>
<dbReference type="PANTHER" id="PTHR46796">
    <property type="entry name" value="HTH-TYPE TRANSCRIPTIONAL ACTIVATOR RHAS-RELATED"/>
    <property type="match status" value="1"/>
</dbReference>
<keyword evidence="3" id="KW-0010">Activator</keyword>
<proteinExistence type="predicted"/>
<dbReference type="InterPro" id="IPR009057">
    <property type="entry name" value="Homeodomain-like_sf"/>
</dbReference>
<dbReference type="SMART" id="SM00342">
    <property type="entry name" value="HTH_ARAC"/>
    <property type="match status" value="1"/>
</dbReference>
<evidence type="ECO:0000259" key="5">
    <source>
        <dbReference type="PROSITE" id="PS01124"/>
    </source>
</evidence>
<keyword evidence="1" id="KW-0805">Transcription regulation</keyword>
<dbReference type="PANTHER" id="PTHR46796:SF7">
    <property type="entry name" value="ARAC FAMILY TRANSCRIPTIONAL REGULATOR"/>
    <property type="match status" value="1"/>
</dbReference>
<organism evidence="6 7">
    <name type="scientific">Enterococcus diestrammenae</name>
    <dbReference type="NCBI Taxonomy" id="1155073"/>
    <lineage>
        <taxon>Bacteria</taxon>
        <taxon>Bacillati</taxon>
        <taxon>Bacillota</taxon>
        <taxon>Bacilli</taxon>
        <taxon>Lactobacillales</taxon>
        <taxon>Enterococcaceae</taxon>
        <taxon>Enterococcus</taxon>
    </lineage>
</organism>
<dbReference type="Proteomes" id="UP001429357">
    <property type="component" value="Unassembled WGS sequence"/>
</dbReference>
<dbReference type="PRINTS" id="PR00032">
    <property type="entry name" value="HTHARAC"/>
</dbReference>
<comment type="caution">
    <text evidence="6">The sequence shown here is derived from an EMBL/GenBank/DDBJ whole genome shotgun (WGS) entry which is preliminary data.</text>
</comment>
<gene>
    <name evidence="6" type="ORF">BAU18_000811</name>
</gene>
<keyword evidence="2" id="KW-0238">DNA-binding</keyword>
<evidence type="ECO:0000256" key="2">
    <source>
        <dbReference type="ARBA" id="ARBA00023125"/>
    </source>
</evidence>
<evidence type="ECO:0000256" key="3">
    <source>
        <dbReference type="ARBA" id="ARBA00023159"/>
    </source>
</evidence>
<dbReference type="SUPFAM" id="SSF46689">
    <property type="entry name" value="Homeodomain-like"/>
    <property type="match status" value="2"/>
</dbReference>
<sequence>MKEYILSFLPEQFAAPEQFRVELAGITFPFADYQVDRWQSLVTTIEFVIAGKGEVRIDDHRFQVQAGDCYLLPAGHDHWYRSDDRQPLHKIWINVAGTVVEQLLQAYHLHQHYHFPQTDRFTLFNQLLALCEQAPMTPTQRSRHCSLLFHELLISLAETLPQSHQLVPADLWRAKVYLDNHLQAGNVSVAAVARTANLSTSQLTRQFKRWFHQTPYEYYLTKKIQLAQLLLKETLLSVQEIADRLGFSDEHYFSNLFRQKTGYSPTGWRRRGQPEKTKS</sequence>
<dbReference type="RefSeq" id="WP_161870830.1">
    <property type="nucleotide sequence ID" value="NZ_MAEI02000001.1"/>
</dbReference>
<evidence type="ECO:0000256" key="4">
    <source>
        <dbReference type="ARBA" id="ARBA00023163"/>
    </source>
</evidence>
<keyword evidence="7" id="KW-1185">Reference proteome</keyword>
<dbReference type="EMBL" id="MAEI02000001">
    <property type="protein sequence ID" value="MEO1781232.1"/>
    <property type="molecule type" value="Genomic_DNA"/>
</dbReference>
<dbReference type="PROSITE" id="PS01124">
    <property type="entry name" value="HTH_ARAC_FAMILY_2"/>
    <property type="match status" value="1"/>
</dbReference>
<dbReference type="InterPro" id="IPR014710">
    <property type="entry name" value="RmlC-like_jellyroll"/>
</dbReference>
<dbReference type="Gene3D" id="2.60.120.10">
    <property type="entry name" value="Jelly Rolls"/>
    <property type="match status" value="1"/>
</dbReference>
<protein>
    <recommendedName>
        <fullName evidence="5">HTH araC/xylS-type domain-containing protein</fullName>
    </recommendedName>
</protein>
<evidence type="ECO:0000256" key="1">
    <source>
        <dbReference type="ARBA" id="ARBA00023015"/>
    </source>
</evidence>
<name>A0ABV0F2D7_9ENTE</name>
<dbReference type="InterPro" id="IPR050204">
    <property type="entry name" value="AraC_XylS_family_regulators"/>
</dbReference>
<dbReference type="PROSITE" id="PS00041">
    <property type="entry name" value="HTH_ARAC_FAMILY_1"/>
    <property type="match status" value="1"/>
</dbReference>
<dbReference type="SUPFAM" id="SSF51215">
    <property type="entry name" value="Regulatory protein AraC"/>
    <property type="match status" value="1"/>
</dbReference>
<evidence type="ECO:0000313" key="6">
    <source>
        <dbReference type="EMBL" id="MEO1781232.1"/>
    </source>
</evidence>
<dbReference type="InterPro" id="IPR037923">
    <property type="entry name" value="HTH-like"/>
</dbReference>
<reference evidence="6 7" key="2">
    <citation type="submission" date="2024-02" db="EMBL/GenBank/DDBJ databases">
        <title>The Genome Sequence of Enterococcus diestrammenae JM9A.</title>
        <authorList>
            <person name="Earl A."/>
            <person name="Manson A."/>
            <person name="Gilmore M."/>
            <person name="Sanders J."/>
            <person name="Shea T."/>
            <person name="Howe W."/>
            <person name="Livny J."/>
            <person name="Cuomo C."/>
            <person name="Neafsey D."/>
            <person name="Birren B."/>
        </authorList>
    </citation>
    <scope>NUCLEOTIDE SEQUENCE [LARGE SCALE GENOMIC DNA]</scope>
    <source>
        <strain evidence="6 7">JM9A</strain>
    </source>
</reference>